<evidence type="ECO:0000259" key="3">
    <source>
        <dbReference type="Pfam" id="PF01648"/>
    </source>
</evidence>
<gene>
    <name evidence="4" type="ORF">CEE60_01855</name>
</gene>
<evidence type="ECO:0000256" key="2">
    <source>
        <dbReference type="ARBA" id="ARBA00022679"/>
    </source>
</evidence>
<dbReference type="GO" id="GO:0000287">
    <property type="term" value="F:magnesium ion binding"/>
    <property type="evidence" value="ECO:0007669"/>
    <property type="project" value="InterPro"/>
</dbReference>
<dbReference type="EMBL" id="NIVS01000004">
    <property type="protein sequence ID" value="OWQ56838.1"/>
    <property type="molecule type" value="Genomic_DNA"/>
</dbReference>
<accession>A0A246HSR8</accession>
<proteinExistence type="inferred from homology"/>
<dbReference type="InterPro" id="IPR037143">
    <property type="entry name" value="4-PPantetheinyl_Trfase_dom_sf"/>
</dbReference>
<feature type="domain" description="4'-phosphopantetheinyl transferase" evidence="3">
    <location>
        <begin position="88"/>
        <end position="194"/>
    </location>
</feature>
<dbReference type="Gene3D" id="3.90.470.20">
    <property type="entry name" value="4'-phosphopantetheinyl transferase domain"/>
    <property type="match status" value="1"/>
</dbReference>
<dbReference type="GO" id="GO:0019878">
    <property type="term" value="P:lysine biosynthetic process via aminoadipic acid"/>
    <property type="evidence" value="ECO:0007669"/>
    <property type="project" value="TreeGrafter"/>
</dbReference>
<dbReference type="Pfam" id="PF01648">
    <property type="entry name" value="ACPS"/>
    <property type="match status" value="1"/>
</dbReference>
<evidence type="ECO:0000256" key="1">
    <source>
        <dbReference type="ARBA" id="ARBA00010990"/>
    </source>
</evidence>
<evidence type="ECO:0000313" key="4">
    <source>
        <dbReference type="EMBL" id="OWQ56838.1"/>
    </source>
</evidence>
<dbReference type="AlphaFoldDB" id="A0A246HSR8"/>
<dbReference type="GO" id="GO:0008897">
    <property type="term" value="F:holo-[acyl-carrier-protein] synthase activity"/>
    <property type="evidence" value="ECO:0007669"/>
    <property type="project" value="InterPro"/>
</dbReference>
<dbReference type="SUPFAM" id="SSF56214">
    <property type="entry name" value="4'-phosphopantetheinyl transferase"/>
    <property type="match status" value="2"/>
</dbReference>
<comment type="similarity">
    <text evidence="1">Belongs to the P-Pant transferase superfamily. Gsp/Sfp/HetI/AcpT family.</text>
</comment>
<evidence type="ECO:0000313" key="5">
    <source>
        <dbReference type="Proteomes" id="UP000198157"/>
    </source>
</evidence>
<dbReference type="OrthoDB" id="9808281at2"/>
<keyword evidence="2 4" id="KW-0808">Transferase</keyword>
<dbReference type="Proteomes" id="UP000198157">
    <property type="component" value="Unassembled WGS sequence"/>
</dbReference>
<organism evidence="4 5">
    <name type="scientific">Stenotrophomonas maltophilia</name>
    <name type="common">Pseudomonas maltophilia</name>
    <name type="synonym">Xanthomonas maltophilia</name>
    <dbReference type="NCBI Taxonomy" id="40324"/>
    <lineage>
        <taxon>Bacteria</taxon>
        <taxon>Pseudomonadati</taxon>
        <taxon>Pseudomonadota</taxon>
        <taxon>Gammaproteobacteria</taxon>
        <taxon>Lysobacterales</taxon>
        <taxon>Lysobacteraceae</taxon>
        <taxon>Stenotrophomonas</taxon>
        <taxon>Stenotrophomonas maltophilia group</taxon>
    </lineage>
</organism>
<dbReference type="PANTHER" id="PTHR12215">
    <property type="entry name" value="PHOSPHOPANTETHEINE TRANSFERASE"/>
    <property type="match status" value="1"/>
</dbReference>
<dbReference type="InterPro" id="IPR050559">
    <property type="entry name" value="P-Pant_transferase_sf"/>
</dbReference>
<protein>
    <submittedName>
        <fullName evidence="4">4-phosphopantetheinyl transferase</fullName>
    </submittedName>
</protein>
<reference evidence="4 5" key="1">
    <citation type="submission" date="2017-06" db="EMBL/GenBank/DDBJ databases">
        <authorList>
            <person name="Kim H.J."/>
            <person name="Triplett B.A."/>
        </authorList>
    </citation>
    <scope>NUCLEOTIDE SEQUENCE [LARGE SCALE GENOMIC DNA]</scope>
    <source>
        <strain evidence="4 5">13146</strain>
    </source>
</reference>
<comment type="caution">
    <text evidence="4">The sequence shown here is derived from an EMBL/GenBank/DDBJ whole genome shotgun (WGS) entry which is preliminary data.</text>
</comment>
<dbReference type="PANTHER" id="PTHR12215:SF10">
    <property type="entry name" value="L-AMINOADIPATE-SEMIALDEHYDE DEHYDROGENASE-PHOSPHOPANTETHEINYL TRANSFERASE"/>
    <property type="match status" value="1"/>
</dbReference>
<name>A0A246HSR8_STEMA</name>
<dbReference type="GO" id="GO:0005829">
    <property type="term" value="C:cytosol"/>
    <property type="evidence" value="ECO:0007669"/>
    <property type="project" value="TreeGrafter"/>
</dbReference>
<dbReference type="InterPro" id="IPR008278">
    <property type="entry name" value="4-PPantetheinyl_Trfase_dom"/>
</dbReference>
<sequence length="199" mass="22359">MSLPATLDGPWRFGPVTVWRLPHVPGTRGEPQARVLLAEQLGGTPQDLPLQRDPRGRPALHGPLAHVGTGWSHSHGLLLVAMGERVRLGVDLEPLRPRPRMLEIVQRFFHPAEIAWLESLDEDARNHWFFRVWCAKEALLKAQGQGISFGLHRLQLAPGTDGGLHLAWCDPELGPAERWHLHEWQAADDFRAALAWHAM</sequence>